<accession>A0A179GAY9</accession>
<evidence type="ECO:0000256" key="1">
    <source>
        <dbReference type="SAM" id="MobiDB-lite"/>
    </source>
</evidence>
<keyword evidence="3" id="KW-1185">Reference proteome</keyword>
<dbReference type="GeneID" id="28857187"/>
<proteinExistence type="predicted"/>
<feature type="region of interest" description="Disordered" evidence="1">
    <location>
        <begin position="1"/>
        <end position="32"/>
    </location>
</feature>
<comment type="caution">
    <text evidence="2">The sequence shown here is derived from an EMBL/GenBank/DDBJ whole genome shotgun (WGS) entry which is preliminary data.</text>
</comment>
<reference evidence="2 3" key="1">
    <citation type="journal article" date="2016" name="PLoS Pathog.">
        <title>Biosynthesis of antibiotic leucinostatins in bio-control fungus Purpureocillium lilacinum and their inhibition on phytophthora revealed by genome mining.</title>
        <authorList>
            <person name="Wang G."/>
            <person name="Liu Z."/>
            <person name="Lin R."/>
            <person name="Li E."/>
            <person name="Mao Z."/>
            <person name="Ling J."/>
            <person name="Yang Y."/>
            <person name="Yin W.B."/>
            <person name="Xie B."/>
        </authorList>
    </citation>
    <scope>NUCLEOTIDE SEQUENCE [LARGE SCALE GENOMIC DNA]</scope>
    <source>
        <strain evidence="2">170</strain>
    </source>
</reference>
<dbReference type="EMBL" id="LSBJ02000001">
    <property type="protein sequence ID" value="OAQ74309.1"/>
    <property type="molecule type" value="Genomic_DNA"/>
</dbReference>
<dbReference type="AlphaFoldDB" id="A0A179GAY9"/>
<dbReference type="RefSeq" id="XP_018150392.1">
    <property type="nucleotide sequence ID" value="XM_018293193.1"/>
</dbReference>
<evidence type="ECO:0000313" key="3">
    <source>
        <dbReference type="Proteomes" id="UP000078397"/>
    </source>
</evidence>
<feature type="compositionally biased region" description="Polar residues" evidence="1">
    <location>
        <begin position="1"/>
        <end position="22"/>
    </location>
</feature>
<protein>
    <submittedName>
        <fullName evidence="2">Uncharacterized protein</fullName>
    </submittedName>
</protein>
<sequence>MGWTLNSHTSNTKVSINQSTDSTRLRPRQGQDRRPRWPLMLIITLRWLGLQCFLSGMAQRKGEELGVTRGDNVRSCGHCAC</sequence>
<name>A0A179GAY9_METCM</name>
<dbReference type="KEGG" id="pchm:VFPPC_15440"/>
<dbReference type="Proteomes" id="UP000078397">
    <property type="component" value="Unassembled WGS sequence"/>
</dbReference>
<evidence type="ECO:0000313" key="2">
    <source>
        <dbReference type="EMBL" id="OAQ74309.1"/>
    </source>
</evidence>
<organism evidence="2 3">
    <name type="scientific">Pochonia chlamydosporia 170</name>
    <dbReference type="NCBI Taxonomy" id="1380566"/>
    <lineage>
        <taxon>Eukaryota</taxon>
        <taxon>Fungi</taxon>
        <taxon>Dikarya</taxon>
        <taxon>Ascomycota</taxon>
        <taxon>Pezizomycotina</taxon>
        <taxon>Sordariomycetes</taxon>
        <taxon>Hypocreomycetidae</taxon>
        <taxon>Hypocreales</taxon>
        <taxon>Clavicipitaceae</taxon>
        <taxon>Pochonia</taxon>
    </lineage>
</organism>
<gene>
    <name evidence="2" type="ORF">VFPPC_15440</name>
</gene>